<gene>
    <name evidence="2" type="ORF">CEUTPL_LOCUS6100</name>
</gene>
<organism evidence="2 3">
    <name type="scientific">Ceutorhynchus assimilis</name>
    <name type="common">cabbage seed weevil</name>
    <dbReference type="NCBI Taxonomy" id="467358"/>
    <lineage>
        <taxon>Eukaryota</taxon>
        <taxon>Metazoa</taxon>
        <taxon>Ecdysozoa</taxon>
        <taxon>Arthropoda</taxon>
        <taxon>Hexapoda</taxon>
        <taxon>Insecta</taxon>
        <taxon>Pterygota</taxon>
        <taxon>Neoptera</taxon>
        <taxon>Endopterygota</taxon>
        <taxon>Coleoptera</taxon>
        <taxon>Polyphaga</taxon>
        <taxon>Cucujiformia</taxon>
        <taxon>Curculionidae</taxon>
        <taxon>Ceutorhynchinae</taxon>
        <taxon>Ceutorhynchus</taxon>
    </lineage>
</organism>
<feature type="chain" id="PRO_5040258559" description="Apolipoprotein B" evidence="1">
    <location>
        <begin position="17"/>
        <end position="148"/>
    </location>
</feature>
<keyword evidence="1" id="KW-0732">Signal</keyword>
<reference evidence="2" key="1">
    <citation type="submission" date="2022-01" db="EMBL/GenBank/DDBJ databases">
        <authorList>
            <person name="King R."/>
        </authorList>
    </citation>
    <scope>NUCLEOTIDE SEQUENCE</scope>
</reference>
<dbReference type="EMBL" id="OU892278">
    <property type="protein sequence ID" value="CAG9765495.1"/>
    <property type="molecule type" value="Genomic_DNA"/>
</dbReference>
<accession>A0A9N9QNN1</accession>
<keyword evidence="3" id="KW-1185">Reference proteome</keyword>
<proteinExistence type="predicted"/>
<protein>
    <recommendedName>
        <fullName evidence="4">Apolipoprotein B</fullName>
    </recommendedName>
</protein>
<feature type="signal peptide" evidence="1">
    <location>
        <begin position="1"/>
        <end position="16"/>
    </location>
</feature>
<sequence length="148" mass="16042">MKILSVFVLVFIETRSWPYGTYTNQISSVQTFNFVTPFPDSGRQTAVQESSAKESIPIQLDIKYGGLQRVVADFLNPKPIVDTIQEHEKYGNDGGKGRAISTAVVAAVEGLSNGLNALVDIPFQKTKTIGRQITESLNQVGGKLVGLA</sequence>
<name>A0A9N9QNN1_9CUCU</name>
<dbReference type="AlphaFoldDB" id="A0A9N9QNN1"/>
<evidence type="ECO:0000313" key="2">
    <source>
        <dbReference type="EMBL" id="CAG9765495.1"/>
    </source>
</evidence>
<dbReference type="Proteomes" id="UP001152799">
    <property type="component" value="Chromosome 2"/>
</dbReference>
<evidence type="ECO:0000256" key="1">
    <source>
        <dbReference type="SAM" id="SignalP"/>
    </source>
</evidence>
<evidence type="ECO:0008006" key="4">
    <source>
        <dbReference type="Google" id="ProtNLM"/>
    </source>
</evidence>
<evidence type="ECO:0000313" key="3">
    <source>
        <dbReference type="Proteomes" id="UP001152799"/>
    </source>
</evidence>
<dbReference type="OrthoDB" id="6616542at2759"/>